<dbReference type="EMBL" id="VOTZ01000037">
    <property type="protein sequence ID" value="MCQ1539535.1"/>
    <property type="molecule type" value="Genomic_DNA"/>
</dbReference>
<dbReference type="Gene3D" id="3.40.50.2000">
    <property type="entry name" value="Glycogen Phosphorylase B"/>
    <property type="match status" value="2"/>
</dbReference>
<reference evidence="3 4" key="1">
    <citation type="submission" date="2019-08" db="EMBL/GenBank/DDBJ databases">
        <authorList>
            <person name="Chen S.-C."/>
            <person name="Lai M.-C."/>
            <person name="You Y.-T."/>
        </authorList>
    </citation>
    <scope>NUCLEOTIDE SEQUENCE [LARGE SCALE GENOMIC DNA]</scope>
    <source>
        <strain evidence="3 4">P2F9704a</strain>
    </source>
</reference>
<dbReference type="AlphaFoldDB" id="A0ABD4TQF3"/>
<feature type="domain" description="Glycosyltransferase subfamily 4-like N-terminal" evidence="2">
    <location>
        <begin position="69"/>
        <end position="193"/>
    </location>
</feature>
<evidence type="ECO:0000259" key="2">
    <source>
        <dbReference type="Pfam" id="PF13439"/>
    </source>
</evidence>
<evidence type="ECO:0000313" key="3">
    <source>
        <dbReference type="EMBL" id="MCQ1539535.1"/>
    </source>
</evidence>
<dbReference type="Proteomes" id="UP001524383">
    <property type="component" value="Unassembled WGS sequence"/>
</dbReference>
<dbReference type="Pfam" id="PF13439">
    <property type="entry name" value="Glyco_transf_4"/>
    <property type="match status" value="1"/>
</dbReference>
<accession>A0ABD4TQF3</accession>
<dbReference type="PANTHER" id="PTHR45947">
    <property type="entry name" value="SULFOQUINOVOSYL TRANSFERASE SQD2"/>
    <property type="match status" value="1"/>
</dbReference>
<dbReference type="SUPFAM" id="SSF53756">
    <property type="entry name" value="UDP-Glycosyltransferase/glycogen phosphorylase"/>
    <property type="match status" value="1"/>
</dbReference>
<feature type="domain" description="Glycosyl transferase family 1" evidence="1">
    <location>
        <begin position="204"/>
        <end position="370"/>
    </location>
</feature>
<name>A0ABD4TQF3_9EURY</name>
<proteinExistence type="predicted"/>
<evidence type="ECO:0000313" key="4">
    <source>
        <dbReference type="Proteomes" id="UP001524383"/>
    </source>
</evidence>
<gene>
    <name evidence="3" type="ORF">FTO68_11160</name>
</gene>
<keyword evidence="4" id="KW-1185">Reference proteome</keyword>
<dbReference type="Pfam" id="PF00534">
    <property type="entry name" value="Glycos_transf_1"/>
    <property type="match status" value="1"/>
</dbReference>
<sequence>MGKSLLVCAHSYSNFQKEAINLVSDMFDFVNVIVRTNTFVEIGKHSRMKYFKPYSSDYKIDLKDKPQNVNIYPVSIPYLPTDRGYKLLGEKHLYRVKKLINENNINFDLIHSHFTWSAGYVGAKLKEEYGVPFVVNARGYDIYSLPFKDDEWRSKITYVLETADQIITTSESNLPYLKKLYITSPIHVIPNGFRDQLFYPRDIQRTRIELGLPSSIKILLAIGSLREIKGHKYLIGAMSKIKQFRDDVICVIVGEGELQNELQKIILSYGLQDLVFLKGGKPHHQIPDWLNSCDLFILPSLQESYGTVQVEAMACGKPVIATKNGGSEWIINSDKYGILVEPSNSEDLADKILVALDKEWDKEAILKYAEQFNWNKIAVDIKSIYDKII</sequence>
<comment type="caution">
    <text evidence="3">The sequence shown here is derived from an EMBL/GenBank/DDBJ whole genome shotgun (WGS) entry which is preliminary data.</text>
</comment>
<dbReference type="InterPro" id="IPR028098">
    <property type="entry name" value="Glyco_trans_4-like_N"/>
</dbReference>
<dbReference type="InterPro" id="IPR001296">
    <property type="entry name" value="Glyco_trans_1"/>
</dbReference>
<dbReference type="RefSeq" id="WP_255333506.1">
    <property type="nucleotide sequence ID" value="NZ_VOTZ01000037.1"/>
</dbReference>
<dbReference type="PANTHER" id="PTHR45947:SF3">
    <property type="entry name" value="SULFOQUINOVOSYL TRANSFERASE SQD2"/>
    <property type="match status" value="1"/>
</dbReference>
<evidence type="ECO:0000259" key="1">
    <source>
        <dbReference type="Pfam" id="PF00534"/>
    </source>
</evidence>
<dbReference type="InterPro" id="IPR050194">
    <property type="entry name" value="Glycosyltransferase_grp1"/>
</dbReference>
<organism evidence="3 4">
    <name type="scientific">Methanocalculus taiwanensis</name>
    <dbReference type="NCBI Taxonomy" id="106207"/>
    <lineage>
        <taxon>Archaea</taxon>
        <taxon>Methanobacteriati</taxon>
        <taxon>Methanobacteriota</taxon>
        <taxon>Stenosarchaea group</taxon>
        <taxon>Methanomicrobia</taxon>
        <taxon>Methanomicrobiales</taxon>
        <taxon>Methanocalculaceae</taxon>
        <taxon>Methanocalculus</taxon>
    </lineage>
</organism>
<protein>
    <submittedName>
        <fullName evidence="3">Glycosyltransferase family 4 protein</fullName>
    </submittedName>
</protein>